<dbReference type="InterPro" id="IPR045191">
    <property type="entry name" value="MBR1/2-like"/>
</dbReference>
<dbReference type="Pfam" id="PF13639">
    <property type="entry name" value="zf-RING_2"/>
    <property type="match status" value="1"/>
</dbReference>
<gene>
    <name evidence="12" type="ORF">ZOSMA_237G00290</name>
</gene>
<feature type="compositionally biased region" description="Polar residues" evidence="10">
    <location>
        <begin position="160"/>
        <end position="171"/>
    </location>
</feature>
<protein>
    <recommendedName>
        <fullName evidence="3">RING-type E3 ubiquitin transferase</fullName>
        <ecNumber evidence="3">2.3.2.27</ecNumber>
    </recommendedName>
</protein>
<keyword evidence="7" id="KW-0833">Ubl conjugation pathway</keyword>
<evidence type="ECO:0000313" key="12">
    <source>
        <dbReference type="EMBL" id="KMZ68568.1"/>
    </source>
</evidence>
<dbReference type="PROSITE" id="PS50089">
    <property type="entry name" value="ZF_RING_2"/>
    <property type="match status" value="1"/>
</dbReference>
<dbReference type="PANTHER" id="PTHR22937">
    <property type="entry name" value="E3 UBIQUITIN-PROTEIN LIGASE RNF165"/>
    <property type="match status" value="1"/>
</dbReference>
<dbReference type="FunFam" id="3.30.40.10:FF:000309">
    <property type="entry name" value="E3 ubiquitin-protein ligase MBR2"/>
    <property type="match status" value="1"/>
</dbReference>
<sequence length="677" mass="75576">MQGRRGVLEFEQESGSNNSGIDPQIYWNTMLNQVEHPEITGRLLSSDGAVMSYSNETNPENESFDGWNFGNTESNSNAASMVHQSMVSNTGGSPSWLQLQDDKFQATNLLSMKNIDLSNDNNQIPNRQEYNPDKNLAFKMEHVGNIEQMPERNSHHTQKNHYSIGSSSSCGTFPGKSYIPEDSNGRRRDSRESRDVYGKRKITEEALGQYSKRAKTAKHLLKGESSKQAVSPVNNNFSGRQTLSNPSNKPCPKGKFPTFDAPVRAETSVPNSPVAASVNSRRNVRRRINPSPNHDLFLPNFWPHNHPNIWSPIQPSSEPSNNHLQEYEPAPPVQSNIPIPLPQNTHPFLSNWSSSYSVLSPSLGSPSDPVPGDSFHPRRVASNISTPLNDMRHLAQDPANWNLSSGSMTLTGNVHSSLRVGSASGPLTSSPPAWSPSPNSAGRYPLRSSDLSRLSIPFSASDPAIQRNNVHVQDPNHSTASAQELLSNLGNISRSQHRHLLRSALLMDRHNDMLEVPLPFRMTASLRDGRSRMISEIRSALDDVRRGDNTRLESMLFRGGVEFHDRHRDMRLDVDNMSYEELLALEERIGNVSIGLTEETILKHLKHHKYTSSTVDTSQYIEPCCICQEEYFENEDVSTLDCGHNFHSMCIKKWLLQKNICPICKTVGLASCSLGRN</sequence>
<proteinExistence type="predicted"/>
<keyword evidence="8" id="KW-0862">Zinc</keyword>
<evidence type="ECO:0000259" key="11">
    <source>
        <dbReference type="PROSITE" id="PS50089"/>
    </source>
</evidence>
<comment type="caution">
    <text evidence="12">The sequence shown here is derived from an EMBL/GenBank/DDBJ whole genome shotgun (WGS) entry which is preliminary data.</text>
</comment>
<keyword evidence="13" id="KW-1185">Reference proteome</keyword>
<feature type="region of interest" description="Disordered" evidence="10">
    <location>
        <begin position="421"/>
        <end position="446"/>
    </location>
</feature>
<dbReference type="GO" id="GO:0008270">
    <property type="term" value="F:zinc ion binding"/>
    <property type="evidence" value="ECO:0007669"/>
    <property type="project" value="UniProtKB-KW"/>
</dbReference>
<comment type="catalytic activity">
    <reaction evidence="1">
        <text>S-ubiquitinyl-[E2 ubiquitin-conjugating enzyme]-L-cysteine + [acceptor protein]-L-lysine = [E2 ubiquitin-conjugating enzyme]-L-cysteine + N(6)-ubiquitinyl-[acceptor protein]-L-lysine.</text>
        <dbReference type="EC" id="2.3.2.27"/>
    </reaction>
</comment>
<feature type="region of interest" description="Disordered" evidence="10">
    <location>
        <begin position="150"/>
        <end position="197"/>
    </location>
</feature>
<feature type="region of interest" description="Disordered" evidence="10">
    <location>
        <begin position="1"/>
        <end position="21"/>
    </location>
</feature>
<evidence type="ECO:0000256" key="8">
    <source>
        <dbReference type="ARBA" id="ARBA00022833"/>
    </source>
</evidence>
<keyword evidence="5" id="KW-0479">Metal-binding</keyword>
<dbReference type="AlphaFoldDB" id="A0A0K9PHM9"/>
<dbReference type="SMART" id="SM00184">
    <property type="entry name" value="RING"/>
    <property type="match status" value="1"/>
</dbReference>
<feature type="compositionally biased region" description="Basic and acidic residues" evidence="10">
    <location>
        <begin position="183"/>
        <end position="197"/>
    </location>
</feature>
<evidence type="ECO:0000313" key="13">
    <source>
        <dbReference type="Proteomes" id="UP000036987"/>
    </source>
</evidence>
<keyword evidence="6 9" id="KW-0863">Zinc-finger</keyword>
<dbReference type="EMBL" id="LFYR01000834">
    <property type="protein sequence ID" value="KMZ68568.1"/>
    <property type="molecule type" value="Genomic_DNA"/>
</dbReference>
<evidence type="ECO:0000256" key="3">
    <source>
        <dbReference type="ARBA" id="ARBA00012483"/>
    </source>
</evidence>
<evidence type="ECO:0000256" key="4">
    <source>
        <dbReference type="ARBA" id="ARBA00022679"/>
    </source>
</evidence>
<dbReference type="OrthoDB" id="8062037at2759"/>
<evidence type="ECO:0000256" key="6">
    <source>
        <dbReference type="ARBA" id="ARBA00022771"/>
    </source>
</evidence>
<feature type="domain" description="RING-type" evidence="11">
    <location>
        <begin position="624"/>
        <end position="665"/>
    </location>
</feature>
<feature type="compositionally biased region" description="Low complexity" evidence="10">
    <location>
        <begin position="426"/>
        <end position="440"/>
    </location>
</feature>
<evidence type="ECO:0000256" key="9">
    <source>
        <dbReference type="PROSITE-ProRule" id="PRU00175"/>
    </source>
</evidence>
<dbReference type="Proteomes" id="UP000036987">
    <property type="component" value="Unassembled WGS sequence"/>
</dbReference>
<name>A0A0K9PHM9_ZOSMR</name>
<dbReference type="InterPro" id="IPR013083">
    <property type="entry name" value="Znf_RING/FYVE/PHD"/>
</dbReference>
<comment type="pathway">
    <text evidence="2">Protein modification; protein ubiquitination.</text>
</comment>
<dbReference type="PANTHER" id="PTHR22937:SF224">
    <property type="entry name" value="E3 UBIQUITIN-PROTEIN LIGASE MBR1-RELATED"/>
    <property type="match status" value="1"/>
</dbReference>
<dbReference type="SUPFAM" id="SSF57850">
    <property type="entry name" value="RING/U-box"/>
    <property type="match status" value="1"/>
</dbReference>
<evidence type="ECO:0000256" key="1">
    <source>
        <dbReference type="ARBA" id="ARBA00000900"/>
    </source>
</evidence>
<dbReference type="InterPro" id="IPR001841">
    <property type="entry name" value="Znf_RING"/>
</dbReference>
<dbReference type="EC" id="2.3.2.27" evidence="3"/>
<dbReference type="STRING" id="29655.A0A0K9PHM9"/>
<dbReference type="Gene3D" id="3.30.40.10">
    <property type="entry name" value="Zinc/RING finger domain, C3HC4 (zinc finger)"/>
    <property type="match status" value="1"/>
</dbReference>
<feature type="region of interest" description="Disordered" evidence="10">
    <location>
        <begin position="219"/>
        <end position="254"/>
    </location>
</feature>
<accession>A0A0K9PHM9</accession>
<keyword evidence="4" id="KW-0808">Transferase</keyword>
<evidence type="ECO:0000256" key="7">
    <source>
        <dbReference type="ARBA" id="ARBA00022786"/>
    </source>
</evidence>
<dbReference type="GO" id="GO:0010228">
    <property type="term" value="P:vegetative to reproductive phase transition of meristem"/>
    <property type="evidence" value="ECO:0007669"/>
    <property type="project" value="UniProtKB-ARBA"/>
</dbReference>
<feature type="compositionally biased region" description="Polar residues" evidence="10">
    <location>
        <begin position="226"/>
        <end position="248"/>
    </location>
</feature>
<evidence type="ECO:0000256" key="5">
    <source>
        <dbReference type="ARBA" id="ARBA00022723"/>
    </source>
</evidence>
<dbReference type="GO" id="GO:0043161">
    <property type="term" value="P:proteasome-mediated ubiquitin-dependent protein catabolic process"/>
    <property type="evidence" value="ECO:0007669"/>
    <property type="project" value="UniProtKB-ARBA"/>
</dbReference>
<evidence type="ECO:0000256" key="2">
    <source>
        <dbReference type="ARBA" id="ARBA00004906"/>
    </source>
</evidence>
<dbReference type="GO" id="GO:0061630">
    <property type="term" value="F:ubiquitin protein ligase activity"/>
    <property type="evidence" value="ECO:0000318"/>
    <property type="project" value="GO_Central"/>
</dbReference>
<evidence type="ECO:0000256" key="10">
    <source>
        <dbReference type="SAM" id="MobiDB-lite"/>
    </source>
</evidence>
<reference evidence="13" key="1">
    <citation type="journal article" date="2016" name="Nature">
        <title>The genome of the seagrass Zostera marina reveals angiosperm adaptation to the sea.</title>
        <authorList>
            <person name="Olsen J.L."/>
            <person name="Rouze P."/>
            <person name="Verhelst B."/>
            <person name="Lin Y.-C."/>
            <person name="Bayer T."/>
            <person name="Collen J."/>
            <person name="Dattolo E."/>
            <person name="De Paoli E."/>
            <person name="Dittami S."/>
            <person name="Maumus F."/>
            <person name="Michel G."/>
            <person name="Kersting A."/>
            <person name="Lauritano C."/>
            <person name="Lohaus R."/>
            <person name="Toepel M."/>
            <person name="Tonon T."/>
            <person name="Vanneste K."/>
            <person name="Amirebrahimi M."/>
            <person name="Brakel J."/>
            <person name="Bostroem C."/>
            <person name="Chovatia M."/>
            <person name="Grimwood J."/>
            <person name="Jenkins J.W."/>
            <person name="Jueterbock A."/>
            <person name="Mraz A."/>
            <person name="Stam W.T."/>
            <person name="Tice H."/>
            <person name="Bornberg-Bauer E."/>
            <person name="Green P.J."/>
            <person name="Pearson G.A."/>
            <person name="Procaccini G."/>
            <person name="Duarte C.M."/>
            <person name="Schmutz J."/>
            <person name="Reusch T.B.H."/>
            <person name="Van de Peer Y."/>
        </authorList>
    </citation>
    <scope>NUCLEOTIDE SEQUENCE [LARGE SCALE GENOMIC DNA]</scope>
    <source>
        <strain evidence="13">cv. Finnish</strain>
    </source>
</reference>
<organism evidence="12 13">
    <name type="scientific">Zostera marina</name>
    <name type="common">Eelgrass</name>
    <dbReference type="NCBI Taxonomy" id="29655"/>
    <lineage>
        <taxon>Eukaryota</taxon>
        <taxon>Viridiplantae</taxon>
        <taxon>Streptophyta</taxon>
        <taxon>Embryophyta</taxon>
        <taxon>Tracheophyta</taxon>
        <taxon>Spermatophyta</taxon>
        <taxon>Magnoliopsida</taxon>
        <taxon>Liliopsida</taxon>
        <taxon>Zosteraceae</taxon>
        <taxon>Zostera</taxon>
    </lineage>
</organism>